<feature type="region of interest" description="Disordered" evidence="1">
    <location>
        <begin position="9"/>
        <end position="51"/>
    </location>
</feature>
<feature type="compositionally biased region" description="Basic and acidic residues" evidence="1">
    <location>
        <begin position="118"/>
        <end position="129"/>
    </location>
</feature>
<comment type="caution">
    <text evidence="2">The sequence shown here is derived from an EMBL/GenBank/DDBJ whole genome shotgun (WGS) entry which is preliminary data.</text>
</comment>
<dbReference type="AlphaFoldDB" id="A0A2C6KKZ3"/>
<reference evidence="2 3" key="1">
    <citation type="journal article" date="2017" name="Int. J. Parasitol.">
        <title>The genome of the protozoan parasite Cystoisospora suis and a reverse vaccinology approach to identify vaccine candidates.</title>
        <authorList>
            <person name="Palmieri N."/>
            <person name="Shrestha A."/>
            <person name="Ruttkowski B."/>
            <person name="Beck T."/>
            <person name="Vogl C."/>
            <person name="Tomley F."/>
            <person name="Blake D.P."/>
            <person name="Joachim A."/>
        </authorList>
    </citation>
    <scope>NUCLEOTIDE SEQUENCE [LARGE SCALE GENOMIC DNA]</scope>
    <source>
        <strain evidence="2 3">Wien I</strain>
    </source>
</reference>
<feature type="region of interest" description="Disordered" evidence="1">
    <location>
        <begin position="409"/>
        <end position="446"/>
    </location>
</feature>
<evidence type="ECO:0000313" key="3">
    <source>
        <dbReference type="Proteomes" id="UP000221165"/>
    </source>
</evidence>
<accession>A0A2C6KKZ3</accession>
<protein>
    <submittedName>
        <fullName evidence="2">Uncharacterized protein</fullName>
    </submittedName>
</protein>
<feature type="compositionally biased region" description="Polar residues" evidence="1">
    <location>
        <begin position="318"/>
        <end position="344"/>
    </location>
</feature>
<evidence type="ECO:0000256" key="1">
    <source>
        <dbReference type="SAM" id="MobiDB-lite"/>
    </source>
</evidence>
<feature type="compositionally biased region" description="Basic and acidic residues" evidence="1">
    <location>
        <begin position="514"/>
        <end position="531"/>
    </location>
</feature>
<dbReference type="OrthoDB" id="333926at2759"/>
<evidence type="ECO:0000313" key="2">
    <source>
        <dbReference type="EMBL" id="PHJ17084.1"/>
    </source>
</evidence>
<name>A0A2C6KKZ3_9APIC</name>
<feature type="region of interest" description="Disordered" evidence="1">
    <location>
        <begin position="255"/>
        <end position="359"/>
    </location>
</feature>
<keyword evidence="3" id="KW-1185">Reference proteome</keyword>
<dbReference type="Proteomes" id="UP000221165">
    <property type="component" value="Unassembled WGS sequence"/>
</dbReference>
<dbReference type="EMBL" id="MIGC01005285">
    <property type="protein sequence ID" value="PHJ17084.1"/>
    <property type="molecule type" value="Genomic_DNA"/>
</dbReference>
<proteinExistence type="predicted"/>
<feature type="region of interest" description="Disordered" evidence="1">
    <location>
        <begin position="110"/>
        <end position="129"/>
    </location>
</feature>
<feature type="compositionally biased region" description="Basic and acidic residues" evidence="1">
    <location>
        <begin position="345"/>
        <end position="356"/>
    </location>
</feature>
<dbReference type="GeneID" id="94432430"/>
<feature type="region of interest" description="Disordered" evidence="1">
    <location>
        <begin position="498"/>
        <end position="559"/>
    </location>
</feature>
<sequence>MGNSPQFFLNWDQPAESQPDRANGNNGYDWRKHVYNQPGRRQGGAADQKKLTAQRNRQQILLVEVCALGQRIDDRQGRLAEYQKVRQRLQNLLVLQLELLEQLANLDVKQSRESVQVDQKDSPTKLTPEEDKCSLDNFLLADSFLQLKRYKLSAPGANEPPTTGPVLANRPDNAGLRRAPAFPPGQIRGQALQELLGQERDGSLILKLGGAPNPAYRGHLPAEASAADSIPLFAPEQLSRLLPSLPPRAYTSRAFETPQSEGAGQPSHQSGQLVNLGGPLLHGAILKSLPTGPPDGRHHRETERLQPDASGAEVEGNGSPQPQRKSTSVPETQRGQVTESWETGKSSEGHSGDRLPAHVANGAPAESAQFQSSGEGVRAVVSSALDPEVARPAPLGELWVALQGGLIPPSTEAEEGQSLQEARTGGIGWQSPSKSGNAAEARPETEPQRLSAAAAVEHGHRSLGVFRGREDYEAVTLLRRLQREREDLLAEKLQLKEQQQNIDQRSQRCLDPQSRGERKRSSNGDTKREDQAVGPKRARHPEVEAMRSPSRPLGTKGRQMQELDKPIQGYICRLLGHACSDDHECCEDLLCTHPGFYSSEPRRPDSRGTCQRANNVAGYASTPSWGIHEGGSSPAEVFRGQGRHSGGNSTATVDTGAGFLGRWRLPRNSRMLHEGEELRIEESR</sequence>
<gene>
    <name evidence="2" type="ORF">CSUI_009100</name>
</gene>
<dbReference type="RefSeq" id="XP_067918809.1">
    <property type="nucleotide sequence ID" value="XM_068069219.1"/>
</dbReference>
<feature type="region of interest" description="Disordered" evidence="1">
    <location>
        <begin position="621"/>
        <end position="657"/>
    </location>
</feature>
<feature type="compositionally biased region" description="Polar residues" evidence="1">
    <location>
        <begin position="257"/>
        <end position="273"/>
    </location>
</feature>
<organism evidence="2 3">
    <name type="scientific">Cystoisospora suis</name>
    <dbReference type="NCBI Taxonomy" id="483139"/>
    <lineage>
        <taxon>Eukaryota</taxon>
        <taxon>Sar</taxon>
        <taxon>Alveolata</taxon>
        <taxon>Apicomplexa</taxon>
        <taxon>Conoidasida</taxon>
        <taxon>Coccidia</taxon>
        <taxon>Eucoccidiorida</taxon>
        <taxon>Eimeriorina</taxon>
        <taxon>Sarcocystidae</taxon>
        <taxon>Cystoisospora</taxon>
    </lineage>
</organism>
<dbReference type="VEuPathDB" id="ToxoDB:CSUI_009100"/>
<feature type="compositionally biased region" description="Basic and acidic residues" evidence="1">
    <location>
        <begin position="295"/>
        <end position="306"/>
    </location>
</feature>